<name>A0A8H5EZG1_9AGAR</name>
<evidence type="ECO:0000313" key="3">
    <source>
        <dbReference type="Proteomes" id="UP000559256"/>
    </source>
</evidence>
<dbReference type="Proteomes" id="UP000559256">
    <property type="component" value="Unassembled WGS sequence"/>
</dbReference>
<gene>
    <name evidence="2" type="ORF">D9758_018591</name>
</gene>
<comment type="caution">
    <text evidence="2">The sequence shown here is derived from an EMBL/GenBank/DDBJ whole genome shotgun (WGS) entry which is preliminary data.</text>
</comment>
<dbReference type="OrthoDB" id="2893324at2759"/>
<dbReference type="Gene3D" id="3.40.50.450">
    <property type="match status" value="1"/>
</dbReference>
<dbReference type="Pfam" id="PF15891">
    <property type="entry name" value="Nuc_deoxyri_tr2"/>
    <property type="match status" value="1"/>
</dbReference>
<protein>
    <submittedName>
        <fullName evidence="2">Uncharacterized protein</fullName>
    </submittedName>
</protein>
<organism evidence="2 3">
    <name type="scientific">Tetrapyrgos nigripes</name>
    <dbReference type="NCBI Taxonomy" id="182062"/>
    <lineage>
        <taxon>Eukaryota</taxon>
        <taxon>Fungi</taxon>
        <taxon>Dikarya</taxon>
        <taxon>Basidiomycota</taxon>
        <taxon>Agaricomycotina</taxon>
        <taxon>Agaricomycetes</taxon>
        <taxon>Agaricomycetidae</taxon>
        <taxon>Agaricales</taxon>
        <taxon>Marasmiineae</taxon>
        <taxon>Marasmiaceae</taxon>
        <taxon>Tetrapyrgos</taxon>
    </lineage>
</organism>
<evidence type="ECO:0000313" key="2">
    <source>
        <dbReference type="EMBL" id="KAF5318280.1"/>
    </source>
</evidence>
<dbReference type="EMBL" id="JAACJM010000454">
    <property type="protein sequence ID" value="KAF5318280.1"/>
    <property type="molecule type" value="Genomic_DNA"/>
</dbReference>
<evidence type="ECO:0000256" key="1">
    <source>
        <dbReference type="SAM" id="MobiDB-lite"/>
    </source>
</evidence>
<reference evidence="2 3" key="1">
    <citation type="journal article" date="2020" name="ISME J.">
        <title>Uncovering the hidden diversity of litter-decomposition mechanisms in mushroom-forming fungi.</title>
        <authorList>
            <person name="Floudas D."/>
            <person name="Bentzer J."/>
            <person name="Ahren D."/>
            <person name="Johansson T."/>
            <person name="Persson P."/>
            <person name="Tunlid A."/>
        </authorList>
    </citation>
    <scope>NUCLEOTIDE SEQUENCE [LARGE SCALE GENOMIC DNA]</scope>
    <source>
        <strain evidence="2 3">CBS 291.85</strain>
    </source>
</reference>
<sequence>MGKAEDWQTKLTNALSTRLSSSSSSQPQHLTILNPRRQSWDSPGSRHLQPEFRTQVEWELDAQDNADVIAMFFPSRDDCAYKSFRVGVVCGEWEDVFVVRRGIIGGVMCRLCVQSMGLRWSGVWRS</sequence>
<keyword evidence="3" id="KW-1185">Reference proteome</keyword>
<feature type="compositionally biased region" description="Polar residues" evidence="1">
    <location>
        <begin position="26"/>
        <end position="42"/>
    </location>
</feature>
<dbReference type="InterPro" id="IPR039470">
    <property type="entry name" value="Nuc_deoxyri_tr2"/>
</dbReference>
<dbReference type="AlphaFoldDB" id="A0A8H5EZG1"/>
<feature type="region of interest" description="Disordered" evidence="1">
    <location>
        <begin position="16"/>
        <end position="47"/>
    </location>
</feature>
<proteinExistence type="predicted"/>
<accession>A0A8H5EZG1</accession>